<dbReference type="Gene3D" id="2.102.10.10">
    <property type="entry name" value="Rieske [2Fe-2S] iron-sulphur domain"/>
    <property type="match status" value="1"/>
</dbReference>
<dbReference type="PROSITE" id="PS51296">
    <property type="entry name" value="RIESKE"/>
    <property type="match status" value="1"/>
</dbReference>
<reference evidence="6 7" key="1">
    <citation type="submission" date="2020-08" db="EMBL/GenBank/DDBJ databases">
        <title>Genomic Encyclopedia of Type Strains, Phase IV (KMG-IV): sequencing the most valuable type-strain genomes for metagenomic binning, comparative biology and taxonomic classification.</title>
        <authorList>
            <person name="Goeker M."/>
        </authorList>
    </citation>
    <scope>NUCLEOTIDE SEQUENCE [LARGE SCALE GENOMIC DNA]</scope>
    <source>
        <strain evidence="6 7">DSM 18233</strain>
    </source>
</reference>
<comment type="caution">
    <text evidence="6">The sequence shown here is derived from an EMBL/GenBank/DDBJ whole genome shotgun (WGS) entry which is preliminary data.</text>
</comment>
<gene>
    <name evidence="6" type="ORF">HNQ50_000013</name>
</gene>
<keyword evidence="3" id="KW-0408">Iron</keyword>
<protein>
    <submittedName>
        <fullName evidence="6">Nitrite reductase/ring-hydroxylating ferredoxin subunit</fullName>
    </submittedName>
</protein>
<dbReference type="Pfam" id="PF00355">
    <property type="entry name" value="Rieske"/>
    <property type="match status" value="1"/>
</dbReference>
<keyword evidence="7" id="KW-1185">Reference proteome</keyword>
<evidence type="ECO:0000313" key="6">
    <source>
        <dbReference type="EMBL" id="MBB5189303.1"/>
    </source>
</evidence>
<dbReference type="Proteomes" id="UP000543030">
    <property type="component" value="Unassembled WGS sequence"/>
</dbReference>
<evidence type="ECO:0000259" key="5">
    <source>
        <dbReference type="PROSITE" id="PS51296"/>
    </source>
</evidence>
<dbReference type="RefSeq" id="WP_184096302.1">
    <property type="nucleotide sequence ID" value="NZ_JACHHN010000001.1"/>
</dbReference>
<accession>A0A840RA53</accession>
<dbReference type="InterPro" id="IPR017941">
    <property type="entry name" value="Rieske_2Fe-2S"/>
</dbReference>
<dbReference type="EMBL" id="JACHHN010000001">
    <property type="protein sequence ID" value="MBB5189303.1"/>
    <property type="molecule type" value="Genomic_DNA"/>
</dbReference>
<dbReference type="InterPro" id="IPR036922">
    <property type="entry name" value="Rieske_2Fe-2S_sf"/>
</dbReference>
<dbReference type="PANTHER" id="PTHR40261:SF1">
    <property type="entry name" value="RIESKE DOMAIN-CONTAINING PROTEIN"/>
    <property type="match status" value="1"/>
</dbReference>
<evidence type="ECO:0000313" key="7">
    <source>
        <dbReference type="Proteomes" id="UP000543030"/>
    </source>
</evidence>
<evidence type="ECO:0000256" key="2">
    <source>
        <dbReference type="ARBA" id="ARBA00022723"/>
    </source>
</evidence>
<evidence type="ECO:0000256" key="1">
    <source>
        <dbReference type="ARBA" id="ARBA00022714"/>
    </source>
</evidence>
<evidence type="ECO:0000256" key="3">
    <source>
        <dbReference type="ARBA" id="ARBA00023004"/>
    </source>
</evidence>
<keyword evidence="2" id="KW-0479">Metal-binding</keyword>
<keyword evidence="4" id="KW-0411">Iron-sulfur</keyword>
<dbReference type="SUPFAM" id="SSF50022">
    <property type="entry name" value="ISP domain"/>
    <property type="match status" value="1"/>
</dbReference>
<proteinExistence type="predicted"/>
<dbReference type="GO" id="GO:0046872">
    <property type="term" value="F:metal ion binding"/>
    <property type="evidence" value="ECO:0007669"/>
    <property type="project" value="UniProtKB-KW"/>
</dbReference>
<dbReference type="PANTHER" id="PTHR40261">
    <property type="match status" value="1"/>
</dbReference>
<evidence type="ECO:0000256" key="4">
    <source>
        <dbReference type="ARBA" id="ARBA00023014"/>
    </source>
</evidence>
<dbReference type="AlphaFoldDB" id="A0A840RA53"/>
<feature type="domain" description="Rieske" evidence="5">
    <location>
        <begin position="13"/>
        <end position="120"/>
    </location>
</feature>
<dbReference type="GO" id="GO:0051537">
    <property type="term" value="F:2 iron, 2 sulfur cluster binding"/>
    <property type="evidence" value="ECO:0007669"/>
    <property type="project" value="UniProtKB-KW"/>
</dbReference>
<sequence>MDTQQSVSTDADGQEICDSGALTERGLGQRFRVDWYGEEREAFAVRFGGKVYAYLNSCAHIPIELDYQPGDFFDLSHNFLVCATHGAYYAPESGLCLGGPCPGRRLESVPVAERAGKIYWLSPATGQDGWPD</sequence>
<name>A0A840RA53_9NEIS</name>
<organism evidence="6 7">
    <name type="scientific">Silvimonas terrae</name>
    <dbReference type="NCBI Taxonomy" id="300266"/>
    <lineage>
        <taxon>Bacteria</taxon>
        <taxon>Pseudomonadati</taxon>
        <taxon>Pseudomonadota</taxon>
        <taxon>Betaproteobacteria</taxon>
        <taxon>Neisseriales</taxon>
        <taxon>Chitinibacteraceae</taxon>
        <taxon>Silvimonas</taxon>
    </lineage>
</organism>
<keyword evidence="1" id="KW-0001">2Fe-2S</keyword>